<comment type="caution">
    <text evidence="1">The sequence shown here is derived from an EMBL/GenBank/DDBJ whole genome shotgun (WGS) entry which is preliminary data.</text>
</comment>
<dbReference type="Pfam" id="PF13035">
    <property type="entry name" value="DUF3896"/>
    <property type="match status" value="1"/>
</dbReference>
<protein>
    <submittedName>
        <fullName evidence="1">DUF3896 domain-containing protein</fullName>
    </submittedName>
</protein>
<evidence type="ECO:0000313" key="1">
    <source>
        <dbReference type="EMBL" id="MCP8968881.1"/>
    </source>
</evidence>
<evidence type="ECO:0000313" key="2">
    <source>
        <dbReference type="Proteomes" id="UP001156102"/>
    </source>
</evidence>
<sequence length="65" mass="7828">MTNTHTYNYQEIKDRLEGQKQSLLHKLQTQALTEQEREAIQMSIDNYQYILDLVEMNHFGRGIHY</sequence>
<dbReference type="AlphaFoldDB" id="A0AA41XBA7"/>
<accession>A0AA41XBA7</accession>
<dbReference type="Proteomes" id="UP001156102">
    <property type="component" value="Unassembled WGS sequence"/>
</dbReference>
<reference evidence="1" key="1">
    <citation type="submission" date="2022-07" db="EMBL/GenBank/DDBJ databases">
        <authorList>
            <person name="Li W.-J."/>
            <person name="Deng Q.-Q."/>
        </authorList>
    </citation>
    <scope>NUCLEOTIDE SEQUENCE</scope>
    <source>
        <strain evidence="1">SYSU M60031</strain>
    </source>
</reference>
<name>A0AA41XBA7_9BACI</name>
<organism evidence="1 2">
    <name type="scientific">Ectobacillus ponti</name>
    <dbReference type="NCBI Taxonomy" id="2961894"/>
    <lineage>
        <taxon>Bacteria</taxon>
        <taxon>Bacillati</taxon>
        <taxon>Bacillota</taxon>
        <taxon>Bacilli</taxon>
        <taxon>Bacillales</taxon>
        <taxon>Bacillaceae</taxon>
        <taxon>Ectobacillus</taxon>
    </lineage>
</organism>
<keyword evidence="2" id="KW-1185">Reference proteome</keyword>
<proteinExistence type="predicted"/>
<dbReference type="RefSeq" id="WP_254758791.1">
    <property type="nucleotide sequence ID" value="NZ_JANCLT010000004.1"/>
</dbReference>
<gene>
    <name evidence="1" type="ORF">NK662_10055</name>
</gene>
<dbReference type="EMBL" id="JANCLT010000004">
    <property type="protein sequence ID" value="MCP8968881.1"/>
    <property type="molecule type" value="Genomic_DNA"/>
</dbReference>
<dbReference type="InterPro" id="IPR024994">
    <property type="entry name" value="DUF3896"/>
</dbReference>